<evidence type="ECO:0008006" key="5">
    <source>
        <dbReference type="Google" id="ProtNLM"/>
    </source>
</evidence>
<evidence type="ECO:0000313" key="3">
    <source>
        <dbReference type="EMBL" id="OWQ56870.1"/>
    </source>
</evidence>
<feature type="signal peptide" evidence="2">
    <location>
        <begin position="1"/>
        <end position="30"/>
    </location>
</feature>
<comment type="caution">
    <text evidence="3">The sequence shown here is derived from an EMBL/GenBank/DDBJ whole genome shotgun (WGS) entry which is preliminary data.</text>
</comment>
<evidence type="ECO:0000256" key="2">
    <source>
        <dbReference type="SAM" id="SignalP"/>
    </source>
</evidence>
<accession>A0A246HRJ9</accession>
<dbReference type="AlphaFoldDB" id="A0A246HRJ9"/>
<feature type="compositionally biased region" description="Basic residues" evidence="1">
    <location>
        <begin position="534"/>
        <end position="545"/>
    </location>
</feature>
<feature type="chain" id="PRO_5012557779" description="Beta-lactamase" evidence="2">
    <location>
        <begin position="31"/>
        <end position="545"/>
    </location>
</feature>
<evidence type="ECO:0000256" key="1">
    <source>
        <dbReference type="SAM" id="MobiDB-lite"/>
    </source>
</evidence>
<dbReference type="OrthoDB" id="6421171at2"/>
<organism evidence="3 4">
    <name type="scientific">Stenotrophomonas maltophilia</name>
    <name type="common">Pseudomonas maltophilia</name>
    <name type="synonym">Xanthomonas maltophilia</name>
    <dbReference type="NCBI Taxonomy" id="40324"/>
    <lineage>
        <taxon>Bacteria</taxon>
        <taxon>Pseudomonadati</taxon>
        <taxon>Pseudomonadota</taxon>
        <taxon>Gammaproteobacteria</taxon>
        <taxon>Lysobacterales</taxon>
        <taxon>Lysobacteraceae</taxon>
        <taxon>Stenotrophomonas</taxon>
        <taxon>Stenotrophomonas maltophilia group</taxon>
    </lineage>
</organism>
<feature type="region of interest" description="Disordered" evidence="1">
    <location>
        <begin position="513"/>
        <end position="545"/>
    </location>
</feature>
<name>A0A246HRJ9_STEMA</name>
<dbReference type="Proteomes" id="UP000198157">
    <property type="component" value="Unassembled WGS sequence"/>
</dbReference>
<dbReference type="EMBL" id="NIVS01000004">
    <property type="protein sequence ID" value="OWQ56870.1"/>
    <property type="molecule type" value="Genomic_DNA"/>
</dbReference>
<sequence length="545" mass="57683">MTVSLPLLRRYGWRATLFTLLTAVSLPAVAATQAMVCGTFASEDSGTTLTLHSANEGARQIPGQAPEPYLLSRLGDELKLADLDNGGVGSLTLADSGRRLSDRFNTYRLQKAARCRPAAVFPAGSCRAEIGSCLHDMLFASNDRLRQWCSEEVPAACKRLLANFQSEAREARTLAATQDEGPDRDAPAVCKPDSVQYDQAACLEAARDAMGQAFAKALLGGLGAADASPLPAAQLDEITTLCRTQTGGTFCANAAEALWDAGRLIPARDALQRACTLGKDPRACERAAPLAGLDAKALTPVAATALPCGSYVAGQGLMDHLPFGDGGMIDSGFGGKLRARLVDGDIRVRHDQGDDFVFKRLVNGNLIGMDSWNRYSYYERTGEAQQCSAPVVFVETPLPQDCPTLGREGGAQACCAAGKLQGCNAAGHHLALRNRWAEAAPFYMTLCTAGVREGCENLATVYEHTGDEALPEQMAALCAKDGNGTHVACDVHATRNWGLMQVSAGLEQIAQRMAAEAEADDDAEAPAEAPATTKHSKNSNRKGGH</sequence>
<protein>
    <recommendedName>
        <fullName evidence="5">Beta-lactamase</fullName>
    </recommendedName>
</protein>
<gene>
    <name evidence="3" type="ORF">CEE60_01685</name>
</gene>
<proteinExistence type="predicted"/>
<reference evidence="3 4" key="1">
    <citation type="submission" date="2017-06" db="EMBL/GenBank/DDBJ databases">
        <authorList>
            <person name="Kim H.J."/>
            <person name="Triplett B.A."/>
        </authorList>
    </citation>
    <scope>NUCLEOTIDE SEQUENCE [LARGE SCALE GENOMIC DNA]</scope>
    <source>
        <strain evidence="3 4">13146</strain>
    </source>
</reference>
<keyword evidence="2" id="KW-0732">Signal</keyword>
<evidence type="ECO:0000313" key="4">
    <source>
        <dbReference type="Proteomes" id="UP000198157"/>
    </source>
</evidence>